<dbReference type="GO" id="GO:0003887">
    <property type="term" value="F:DNA-directed DNA polymerase activity"/>
    <property type="evidence" value="ECO:0007669"/>
    <property type="project" value="UniProtKB-UniRule"/>
</dbReference>
<dbReference type="Gene3D" id="3.30.70.270">
    <property type="match status" value="1"/>
</dbReference>
<dbReference type="HOGENOM" id="CLU_012348_1_1_9"/>
<comment type="similarity">
    <text evidence="2 15">Belongs to the DNA polymerase type-Y family.</text>
</comment>
<dbReference type="InterPro" id="IPR043502">
    <property type="entry name" value="DNA/RNA_pol_sf"/>
</dbReference>
<evidence type="ECO:0000259" key="16">
    <source>
        <dbReference type="PROSITE" id="PS50173"/>
    </source>
</evidence>
<evidence type="ECO:0000256" key="6">
    <source>
        <dbReference type="ARBA" id="ARBA00022695"/>
    </source>
</evidence>
<reference evidence="17" key="1">
    <citation type="submission" date="2013-03" db="EMBL/GenBank/DDBJ databases">
        <title>Draft genome sequence of the hydrogen-ethanol-producing anaerobic alkalithermophilic Caloramator celere.</title>
        <authorList>
            <person name="Ciranna A."/>
            <person name="Larjo A."/>
            <person name="Kivisto A."/>
            <person name="Santala V."/>
            <person name="Roos C."/>
            <person name="Karp M."/>
        </authorList>
    </citation>
    <scope>NUCLEOTIDE SEQUENCE [LARGE SCALE GENOMIC DNA]</scope>
    <source>
        <strain evidence="17">DSM 8682</strain>
    </source>
</reference>
<protein>
    <recommendedName>
        <fullName evidence="15">DNA polymerase IV</fullName>
        <shortName evidence="15">Pol IV</shortName>
        <ecNumber evidence="15">2.7.7.7</ecNumber>
    </recommendedName>
</protein>
<gene>
    <name evidence="15" type="primary">dinB</name>
    <name evidence="17" type="ORF">TCEL_00421</name>
</gene>
<dbReference type="GO" id="GO:0006281">
    <property type="term" value="P:DNA repair"/>
    <property type="evidence" value="ECO:0007669"/>
    <property type="project" value="UniProtKB-UniRule"/>
</dbReference>
<comment type="function">
    <text evidence="15">Poorly processive, error-prone DNA polymerase involved in untargeted mutagenesis. Copies undamaged DNA at stalled replication forks, which arise in vivo from mismatched or misaligned primer ends. These misaligned primers can be extended by PolIV. Exhibits no 3'-5' exonuclease (proofreading) activity. May be involved in translesional synthesis, in conjunction with the beta clamp from PolIII.</text>
</comment>
<dbReference type="InterPro" id="IPR022880">
    <property type="entry name" value="DNApol_IV"/>
</dbReference>
<evidence type="ECO:0000256" key="2">
    <source>
        <dbReference type="ARBA" id="ARBA00010945"/>
    </source>
</evidence>
<evidence type="ECO:0000256" key="9">
    <source>
        <dbReference type="ARBA" id="ARBA00022763"/>
    </source>
</evidence>
<keyword evidence="5 15" id="KW-0808">Transferase</keyword>
<evidence type="ECO:0000256" key="13">
    <source>
        <dbReference type="ARBA" id="ARBA00023204"/>
    </source>
</evidence>
<sequence length="416" mass="47351">MRNILHVDLNAFYASVEQAEDRSLQGRPIAVAGDKEKRTGIILTASYEARKYGIKTGMTIGDALKLCRDLILVKPNFRKYVEYSNRVMDILRSFTPDVEVFSIDEAWLDVSGCTGLFGDGVQIADLIRKRVREELGITASVGVSYCKLMAKMASDLKKPDATSIIDEEDVPKIIWPMPVEELFGVGRRMKRRLNDLGIFTIGDLANTPITLLVNKFGKLGRYYWNYANGIDFSKVESDYDTVKGVGNSITTPKDLINIDEVSEVFMILAESVGMRLRKMGVEGNVVEVVYRNSSFETVVRRHKISEYIDTTQDIHKYAVDLFLKNWDGRSKIRLLGIRVTGLREKQKFEQISIFEDATRRKREKLDMCLDAIREKYGKYAVCRAITMKNDSNKMIKVLDKDEWIPMNSFNKGGGRI</sequence>
<dbReference type="NCBIfam" id="NF002848">
    <property type="entry name" value="PRK03103.1"/>
    <property type="match status" value="1"/>
</dbReference>
<dbReference type="PROSITE" id="PS50173">
    <property type="entry name" value="UMUC"/>
    <property type="match status" value="1"/>
</dbReference>
<evidence type="ECO:0000256" key="5">
    <source>
        <dbReference type="ARBA" id="ARBA00022679"/>
    </source>
</evidence>
<keyword evidence="12 15" id="KW-0238">DNA-binding</keyword>
<keyword evidence="7 15" id="KW-0235">DNA replication</keyword>
<keyword evidence="10 15" id="KW-0460">Magnesium</keyword>
<comment type="subunit">
    <text evidence="15">Monomer.</text>
</comment>
<keyword evidence="11 15" id="KW-0239">DNA-directed DNA polymerase</keyword>
<dbReference type="Gene3D" id="3.30.1490.100">
    <property type="entry name" value="DNA polymerase, Y-family, little finger domain"/>
    <property type="match status" value="1"/>
</dbReference>
<evidence type="ECO:0000256" key="3">
    <source>
        <dbReference type="ARBA" id="ARBA00022457"/>
    </source>
</evidence>
<dbReference type="Proteomes" id="UP000014923">
    <property type="component" value="Unassembled WGS sequence"/>
</dbReference>
<comment type="cofactor">
    <cofactor evidence="15">
        <name>Mg(2+)</name>
        <dbReference type="ChEBI" id="CHEBI:18420"/>
    </cofactor>
    <text evidence="15">Binds 2 magnesium ions per subunit.</text>
</comment>
<dbReference type="CDD" id="cd03586">
    <property type="entry name" value="PolY_Pol_IV_kappa"/>
    <property type="match status" value="1"/>
</dbReference>
<dbReference type="InterPro" id="IPR017961">
    <property type="entry name" value="DNA_pol_Y-fam_little_finger"/>
</dbReference>
<keyword evidence="6 15" id="KW-0548">Nucleotidyltransferase</keyword>
<evidence type="ECO:0000256" key="8">
    <source>
        <dbReference type="ARBA" id="ARBA00022723"/>
    </source>
</evidence>
<dbReference type="InterPro" id="IPR050116">
    <property type="entry name" value="DNA_polymerase-Y"/>
</dbReference>
<proteinExistence type="inferred from homology"/>
<dbReference type="InterPro" id="IPR053848">
    <property type="entry name" value="IMS_HHH_1"/>
</dbReference>
<evidence type="ECO:0000256" key="14">
    <source>
        <dbReference type="ARBA" id="ARBA00049244"/>
    </source>
</evidence>
<comment type="catalytic activity">
    <reaction evidence="14 15">
        <text>DNA(n) + a 2'-deoxyribonucleoside 5'-triphosphate = DNA(n+1) + diphosphate</text>
        <dbReference type="Rhea" id="RHEA:22508"/>
        <dbReference type="Rhea" id="RHEA-COMP:17339"/>
        <dbReference type="Rhea" id="RHEA-COMP:17340"/>
        <dbReference type="ChEBI" id="CHEBI:33019"/>
        <dbReference type="ChEBI" id="CHEBI:61560"/>
        <dbReference type="ChEBI" id="CHEBI:173112"/>
        <dbReference type="EC" id="2.7.7.7"/>
    </reaction>
</comment>
<dbReference type="Pfam" id="PF21999">
    <property type="entry name" value="IMS_HHH_1"/>
    <property type="match status" value="1"/>
</dbReference>
<dbReference type="InterPro" id="IPR036775">
    <property type="entry name" value="DNA_pol_Y-fam_lit_finger_sf"/>
</dbReference>
<evidence type="ECO:0000256" key="15">
    <source>
        <dbReference type="HAMAP-Rule" id="MF_01113"/>
    </source>
</evidence>
<evidence type="ECO:0000313" key="18">
    <source>
        <dbReference type="Proteomes" id="UP000014923"/>
    </source>
</evidence>
<dbReference type="InterPro" id="IPR001126">
    <property type="entry name" value="UmuC"/>
</dbReference>
<evidence type="ECO:0000256" key="12">
    <source>
        <dbReference type="ARBA" id="ARBA00023125"/>
    </source>
</evidence>
<dbReference type="Pfam" id="PF00817">
    <property type="entry name" value="IMS"/>
    <property type="match status" value="1"/>
</dbReference>
<feature type="site" description="Substrate discrimination" evidence="15">
    <location>
        <position position="13"/>
    </location>
</feature>
<dbReference type="GO" id="GO:0003684">
    <property type="term" value="F:damaged DNA binding"/>
    <property type="evidence" value="ECO:0007669"/>
    <property type="project" value="InterPro"/>
</dbReference>
<dbReference type="InterPro" id="IPR043128">
    <property type="entry name" value="Rev_trsase/Diguanyl_cyclase"/>
</dbReference>
<keyword evidence="18" id="KW-1185">Reference proteome</keyword>
<dbReference type="Gene3D" id="1.10.150.20">
    <property type="entry name" value="5' to 3' exonuclease, C-terminal subdomain"/>
    <property type="match status" value="1"/>
</dbReference>
<dbReference type="SUPFAM" id="SSF100879">
    <property type="entry name" value="Lesion bypass DNA polymerase (Y-family), little finger domain"/>
    <property type="match status" value="1"/>
</dbReference>
<dbReference type="NCBIfam" id="NF002677">
    <property type="entry name" value="PRK02406.1"/>
    <property type="match status" value="1"/>
</dbReference>
<dbReference type="Pfam" id="PF11799">
    <property type="entry name" value="IMS_C"/>
    <property type="match status" value="1"/>
</dbReference>
<dbReference type="RefSeq" id="WP_018662395.1">
    <property type="nucleotide sequence ID" value="NZ_HF952018.1"/>
</dbReference>
<dbReference type="Gene3D" id="3.40.1170.60">
    <property type="match status" value="1"/>
</dbReference>
<evidence type="ECO:0000313" key="17">
    <source>
        <dbReference type="EMBL" id="CDF58375.1"/>
    </source>
</evidence>
<dbReference type="SUPFAM" id="SSF56672">
    <property type="entry name" value="DNA/RNA polymerases"/>
    <property type="match status" value="1"/>
</dbReference>
<accession>R7RSZ4</accession>
<dbReference type="GO" id="GO:0042276">
    <property type="term" value="P:error-prone translesion synthesis"/>
    <property type="evidence" value="ECO:0007669"/>
    <property type="project" value="TreeGrafter"/>
</dbReference>
<feature type="binding site" evidence="15">
    <location>
        <position position="104"/>
    </location>
    <ligand>
        <name>Mg(2+)</name>
        <dbReference type="ChEBI" id="CHEBI:18420"/>
    </ligand>
</feature>
<dbReference type="GO" id="GO:0000287">
    <property type="term" value="F:magnesium ion binding"/>
    <property type="evidence" value="ECO:0007669"/>
    <property type="project" value="UniProtKB-UniRule"/>
</dbReference>
<evidence type="ECO:0000256" key="10">
    <source>
        <dbReference type="ARBA" id="ARBA00022842"/>
    </source>
</evidence>
<dbReference type="GO" id="GO:0009432">
    <property type="term" value="P:SOS response"/>
    <property type="evidence" value="ECO:0007669"/>
    <property type="project" value="TreeGrafter"/>
</dbReference>
<dbReference type="HAMAP" id="MF_01113">
    <property type="entry name" value="DNApol_IV"/>
    <property type="match status" value="1"/>
</dbReference>
<feature type="active site" evidence="15">
    <location>
        <position position="105"/>
    </location>
</feature>
<evidence type="ECO:0000256" key="7">
    <source>
        <dbReference type="ARBA" id="ARBA00022705"/>
    </source>
</evidence>
<dbReference type="EMBL" id="CAVN010000097">
    <property type="protein sequence ID" value="CDF58375.1"/>
    <property type="molecule type" value="Genomic_DNA"/>
</dbReference>
<dbReference type="GO" id="GO:0005829">
    <property type="term" value="C:cytosol"/>
    <property type="evidence" value="ECO:0007669"/>
    <property type="project" value="TreeGrafter"/>
</dbReference>
<dbReference type="GO" id="GO:0006261">
    <property type="term" value="P:DNA-templated DNA replication"/>
    <property type="evidence" value="ECO:0007669"/>
    <property type="project" value="UniProtKB-UniRule"/>
</dbReference>
<evidence type="ECO:0000256" key="4">
    <source>
        <dbReference type="ARBA" id="ARBA00022490"/>
    </source>
</evidence>
<keyword evidence="3 15" id="KW-0515">Mutator protein</keyword>
<evidence type="ECO:0000256" key="1">
    <source>
        <dbReference type="ARBA" id="ARBA00004496"/>
    </source>
</evidence>
<keyword evidence="8 15" id="KW-0479">Metal-binding</keyword>
<evidence type="ECO:0000256" key="11">
    <source>
        <dbReference type="ARBA" id="ARBA00022932"/>
    </source>
</evidence>
<keyword evidence="4 15" id="KW-0963">Cytoplasm</keyword>
<keyword evidence="13 15" id="KW-0234">DNA repair</keyword>
<organism evidence="17 18">
    <name type="scientific">Thermobrachium celere DSM 8682</name>
    <dbReference type="NCBI Taxonomy" id="941824"/>
    <lineage>
        <taxon>Bacteria</taxon>
        <taxon>Bacillati</taxon>
        <taxon>Bacillota</taxon>
        <taxon>Clostridia</taxon>
        <taxon>Eubacteriales</taxon>
        <taxon>Clostridiaceae</taxon>
        <taxon>Thermobrachium</taxon>
    </lineage>
</organism>
<name>R7RSZ4_9CLOT</name>
<keyword evidence="9 15" id="KW-0227">DNA damage</keyword>
<feature type="domain" description="UmuC" evidence="16">
    <location>
        <begin position="4"/>
        <end position="186"/>
    </location>
</feature>
<feature type="binding site" evidence="15">
    <location>
        <position position="8"/>
    </location>
    <ligand>
        <name>Mg(2+)</name>
        <dbReference type="ChEBI" id="CHEBI:18420"/>
    </ligand>
</feature>
<dbReference type="PANTHER" id="PTHR11076">
    <property type="entry name" value="DNA REPAIR POLYMERASE UMUC / TRANSFERASE FAMILY MEMBER"/>
    <property type="match status" value="1"/>
</dbReference>
<comment type="subcellular location">
    <subcellularLocation>
        <location evidence="1 15">Cytoplasm</location>
    </subcellularLocation>
</comment>
<dbReference type="eggNOG" id="COG0389">
    <property type="taxonomic scope" value="Bacteria"/>
</dbReference>
<dbReference type="PANTHER" id="PTHR11076:SF35">
    <property type="entry name" value="DNA REPAIR PROTEIN HOMOLOG YOBH"/>
    <property type="match status" value="1"/>
</dbReference>
<dbReference type="AlphaFoldDB" id="R7RSZ4"/>
<dbReference type="OrthoDB" id="9808813at2"/>
<comment type="caution">
    <text evidence="17">The sequence shown here is derived from an EMBL/GenBank/DDBJ whole genome shotgun (WGS) entry which is preliminary data.</text>
</comment>
<dbReference type="EC" id="2.7.7.7" evidence="15"/>